<comment type="similarity">
    <text evidence="2">Belongs to the binding-protein-dependent transport system permease family. FecCD subfamily.</text>
</comment>
<feature type="transmembrane region" description="Helical" evidence="8">
    <location>
        <begin position="184"/>
        <end position="206"/>
    </location>
</feature>
<dbReference type="Gene3D" id="1.10.3470.10">
    <property type="entry name" value="ABC transporter involved in vitamin B12 uptake, BtuC"/>
    <property type="match status" value="1"/>
</dbReference>
<evidence type="ECO:0000256" key="8">
    <source>
        <dbReference type="SAM" id="Phobius"/>
    </source>
</evidence>
<keyword evidence="5 8" id="KW-0812">Transmembrane</keyword>
<evidence type="ECO:0000256" key="3">
    <source>
        <dbReference type="ARBA" id="ARBA00022448"/>
    </source>
</evidence>
<name>A0ABW1QYY4_9ACTN</name>
<dbReference type="RefSeq" id="WP_239022036.1">
    <property type="nucleotide sequence ID" value="NZ_CP034929.1"/>
</dbReference>
<feature type="transmembrane region" description="Helical" evidence="8">
    <location>
        <begin position="227"/>
        <end position="244"/>
    </location>
</feature>
<evidence type="ECO:0000256" key="5">
    <source>
        <dbReference type="ARBA" id="ARBA00022692"/>
    </source>
</evidence>
<feature type="transmembrane region" description="Helical" evidence="8">
    <location>
        <begin position="302"/>
        <end position="319"/>
    </location>
</feature>
<feature type="transmembrane region" description="Helical" evidence="8">
    <location>
        <begin position="273"/>
        <end position="296"/>
    </location>
</feature>
<reference evidence="10" key="1">
    <citation type="journal article" date="2019" name="Int. J. Syst. Evol. Microbiol.">
        <title>The Global Catalogue of Microorganisms (GCM) 10K type strain sequencing project: providing services to taxonomists for standard genome sequencing and annotation.</title>
        <authorList>
            <consortium name="The Broad Institute Genomics Platform"/>
            <consortium name="The Broad Institute Genome Sequencing Center for Infectious Disease"/>
            <person name="Wu L."/>
            <person name="Ma J."/>
        </authorList>
    </citation>
    <scope>NUCLEOTIDE SEQUENCE [LARGE SCALE GENOMIC DNA]</scope>
    <source>
        <strain evidence="10">DFY28</strain>
    </source>
</reference>
<keyword evidence="7 8" id="KW-0472">Membrane</keyword>
<evidence type="ECO:0000256" key="6">
    <source>
        <dbReference type="ARBA" id="ARBA00022989"/>
    </source>
</evidence>
<comment type="caution">
    <text evidence="9">The sequence shown here is derived from an EMBL/GenBank/DDBJ whole genome shotgun (WGS) entry which is preliminary data.</text>
</comment>
<feature type="transmembrane region" description="Helical" evidence="8">
    <location>
        <begin position="109"/>
        <end position="131"/>
    </location>
</feature>
<feature type="transmembrane region" description="Helical" evidence="8">
    <location>
        <begin position="49"/>
        <end position="69"/>
    </location>
</feature>
<feature type="transmembrane region" description="Helical" evidence="8">
    <location>
        <begin position="81"/>
        <end position="103"/>
    </location>
</feature>
<evidence type="ECO:0000313" key="10">
    <source>
        <dbReference type="Proteomes" id="UP001596098"/>
    </source>
</evidence>
<keyword evidence="4" id="KW-1003">Cell membrane</keyword>
<dbReference type="CDD" id="cd06550">
    <property type="entry name" value="TM_ABC_iron-siderophores_like"/>
    <property type="match status" value="1"/>
</dbReference>
<evidence type="ECO:0000313" key="9">
    <source>
        <dbReference type="EMBL" id="MFC6154671.1"/>
    </source>
</evidence>
<protein>
    <submittedName>
        <fullName evidence="9">FecCD family ABC transporter permease</fullName>
    </submittedName>
</protein>
<evidence type="ECO:0000256" key="7">
    <source>
        <dbReference type="ARBA" id="ARBA00023136"/>
    </source>
</evidence>
<keyword evidence="10" id="KW-1185">Reference proteome</keyword>
<sequence>MACAALLLVLACAASLVVGSNPIAPARVGEVLLSPDGTQASVVVNELRLPRTAVAVAVGAALALAGAVMQALTRNPLADPGILGINAGASLAVVLGVVLGFGSGLGSTVWFAFAGASVAGAGVHVLAGGSGQQRAGSGSPARLALAGVTVSAALAAVTEALVLSDQQAFNEFRFWVAGSVEGRGWDVLIAVGPFLLVGGVVALALGPSLNALSMGEETGKALGVRPGRVRALSLLAVTLLAGGATAAAGPIGFVGLAAPMLARALVGHDHRRVAVLSLLLGPVWVLVADCLARVVIAPEETQVGVVAALIGAPVFVAVVRRGRVASL</sequence>
<dbReference type="Pfam" id="PF01032">
    <property type="entry name" value="FecCD"/>
    <property type="match status" value="1"/>
</dbReference>
<evidence type="ECO:0000256" key="4">
    <source>
        <dbReference type="ARBA" id="ARBA00022475"/>
    </source>
</evidence>
<keyword evidence="3" id="KW-0813">Transport</keyword>
<evidence type="ECO:0000256" key="1">
    <source>
        <dbReference type="ARBA" id="ARBA00004651"/>
    </source>
</evidence>
<dbReference type="InterPro" id="IPR000522">
    <property type="entry name" value="ABC_transptr_permease_BtuC"/>
</dbReference>
<dbReference type="SUPFAM" id="SSF81345">
    <property type="entry name" value="ABC transporter involved in vitamin B12 uptake, BtuC"/>
    <property type="match status" value="1"/>
</dbReference>
<dbReference type="Proteomes" id="UP001596098">
    <property type="component" value="Unassembled WGS sequence"/>
</dbReference>
<proteinExistence type="inferred from homology"/>
<dbReference type="InterPro" id="IPR037294">
    <property type="entry name" value="ABC_BtuC-like"/>
</dbReference>
<keyword evidence="6 8" id="KW-1133">Transmembrane helix</keyword>
<organism evidence="9 10">
    <name type="scientific">Nocardioides yefusunii</name>
    <dbReference type="NCBI Taxonomy" id="2500546"/>
    <lineage>
        <taxon>Bacteria</taxon>
        <taxon>Bacillati</taxon>
        <taxon>Actinomycetota</taxon>
        <taxon>Actinomycetes</taxon>
        <taxon>Propionibacteriales</taxon>
        <taxon>Nocardioidaceae</taxon>
        <taxon>Nocardioides</taxon>
    </lineage>
</organism>
<dbReference type="PANTHER" id="PTHR30472">
    <property type="entry name" value="FERRIC ENTEROBACTIN TRANSPORT SYSTEM PERMEASE PROTEIN"/>
    <property type="match status" value="1"/>
</dbReference>
<feature type="transmembrane region" description="Helical" evidence="8">
    <location>
        <begin position="143"/>
        <end position="164"/>
    </location>
</feature>
<dbReference type="EMBL" id="JBHSQI010000008">
    <property type="protein sequence ID" value="MFC6154671.1"/>
    <property type="molecule type" value="Genomic_DNA"/>
</dbReference>
<dbReference type="PANTHER" id="PTHR30472:SF1">
    <property type="entry name" value="FE(3+) DICITRATE TRANSPORT SYSTEM PERMEASE PROTEIN FECC-RELATED"/>
    <property type="match status" value="1"/>
</dbReference>
<accession>A0ABW1QYY4</accession>
<evidence type="ECO:0000256" key="2">
    <source>
        <dbReference type="ARBA" id="ARBA00007935"/>
    </source>
</evidence>
<comment type="subcellular location">
    <subcellularLocation>
        <location evidence="1">Cell membrane</location>
        <topology evidence="1">Multi-pass membrane protein</topology>
    </subcellularLocation>
</comment>
<gene>
    <name evidence="9" type="ORF">ACFPWU_13465</name>
</gene>